<keyword evidence="7" id="KW-1185">Reference proteome</keyword>
<feature type="transmembrane region" description="Helical" evidence="5">
    <location>
        <begin position="103"/>
        <end position="127"/>
    </location>
</feature>
<dbReference type="GO" id="GO:0016020">
    <property type="term" value="C:membrane"/>
    <property type="evidence" value="ECO:0007669"/>
    <property type="project" value="UniProtKB-SubCell"/>
</dbReference>
<dbReference type="Pfam" id="PF04479">
    <property type="entry name" value="RTA1"/>
    <property type="match status" value="1"/>
</dbReference>
<sequence length="184" mass="20471">MEILLPVMAILNQYAQSSLGKYIAMESFILLSPCLFLATDYMLLSRLAGTFDEEVADRCVLIRHSRITEIFVWSDAATFLLQSSGGGPSATRHANLANLGNKIALVGLIMQAVSFLLFTVVLLVFGFRVSKHFPNAWRSQNPRPFKLLSGQSIDDWRIVFYMMSLTCVGILIRSVFRVAQFAGG</sequence>
<evidence type="ECO:0000256" key="5">
    <source>
        <dbReference type="SAM" id="Phobius"/>
    </source>
</evidence>
<reference evidence="6" key="1">
    <citation type="submission" date="2023-03" db="EMBL/GenBank/DDBJ databases">
        <title>Massive genome expansion in bonnet fungi (Mycena s.s.) driven by repeated elements and novel gene families across ecological guilds.</title>
        <authorList>
            <consortium name="Lawrence Berkeley National Laboratory"/>
            <person name="Harder C.B."/>
            <person name="Miyauchi S."/>
            <person name="Viragh M."/>
            <person name="Kuo A."/>
            <person name="Thoen E."/>
            <person name="Andreopoulos B."/>
            <person name="Lu D."/>
            <person name="Skrede I."/>
            <person name="Drula E."/>
            <person name="Henrissat B."/>
            <person name="Morin E."/>
            <person name="Kohler A."/>
            <person name="Barry K."/>
            <person name="LaButti K."/>
            <person name="Morin E."/>
            <person name="Salamov A."/>
            <person name="Lipzen A."/>
            <person name="Mereny Z."/>
            <person name="Hegedus B."/>
            <person name="Baldrian P."/>
            <person name="Stursova M."/>
            <person name="Weitz H."/>
            <person name="Taylor A."/>
            <person name="Grigoriev I.V."/>
            <person name="Nagy L.G."/>
            <person name="Martin F."/>
            <person name="Kauserud H."/>
        </authorList>
    </citation>
    <scope>NUCLEOTIDE SEQUENCE</scope>
    <source>
        <strain evidence="6">CBHHK200</strain>
    </source>
</reference>
<gene>
    <name evidence="6" type="ORF">C8F04DRAFT_465205</name>
</gene>
<evidence type="ECO:0000256" key="4">
    <source>
        <dbReference type="ARBA" id="ARBA00023136"/>
    </source>
</evidence>
<evidence type="ECO:0000313" key="6">
    <source>
        <dbReference type="EMBL" id="KAJ7036769.1"/>
    </source>
</evidence>
<dbReference type="PANTHER" id="PTHR31465">
    <property type="entry name" value="PROTEIN RTA1-RELATED"/>
    <property type="match status" value="1"/>
</dbReference>
<dbReference type="AlphaFoldDB" id="A0AAD6SZ55"/>
<accession>A0AAD6SZ55</accession>
<dbReference type="Proteomes" id="UP001218188">
    <property type="component" value="Unassembled WGS sequence"/>
</dbReference>
<organism evidence="6 7">
    <name type="scientific">Mycena alexandri</name>
    <dbReference type="NCBI Taxonomy" id="1745969"/>
    <lineage>
        <taxon>Eukaryota</taxon>
        <taxon>Fungi</taxon>
        <taxon>Dikarya</taxon>
        <taxon>Basidiomycota</taxon>
        <taxon>Agaricomycotina</taxon>
        <taxon>Agaricomycetes</taxon>
        <taxon>Agaricomycetidae</taxon>
        <taxon>Agaricales</taxon>
        <taxon>Marasmiineae</taxon>
        <taxon>Mycenaceae</taxon>
        <taxon>Mycena</taxon>
    </lineage>
</organism>
<evidence type="ECO:0000313" key="7">
    <source>
        <dbReference type="Proteomes" id="UP001218188"/>
    </source>
</evidence>
<keyword evidence="2 5" id="KW-0812">Transmembrane</keyword>
<feature type="transmembrane region" description="Helical" evidence="5">
    <location>
        <begin position="27"/>
        <end position="44"/>
    </location>
</feature>
<protein>
    <submittedName>
        <fullName evidence="6">RTA-like protein</fullName>
    </submittedName>
</protein>
<evidence type="ECO:0000256" key="1">
    <source>
        <dbReference type="ARBA" id="ARBA00004141"/>
    </source>
</evidence>
<dbReference type="EMBL" id="JARJCM010000041">
    <property type="protein sequence ID" value="KAJ7036769.1"/>
    <property type="molecule type" value="Genomic_DNA"/>
</dbReference>
<comment type="caution">
    <text evidence="6">The sequence shown here is derived from an EMBL/GenBank/DDBJ whole genome shotgun (WGS) entry which is preliminary data.</text>
</comment>
<dbReference type="InterPro" id="IPR007568">
    <property type="entry name" value="RTA1"/>
</dbReference>
<dbReference type="PANTHER" id="PTHR31465:SF1">
    <property type="entry name" value="PROTEIN RTA1-RELATED"/>
    <property type="match status" value="1"/>
</dbReference>
<name>A0AAD6SZ55_9AGAR</name>
<feature type="transmembrane region" description="Helical" evidence="5">
    <location>
        <begin position="158"/>
        <end position="176"/>
    </location>
</feature>
<keyword evidence="4 5" id="KW-0472">Membrane</keyword>
<evidence type="ECO:0000256" key="3">
    <source>
        <dbReference type="ARBA" id="ARBA00022989"/>
    </source>
</evidence>
<evidence type="ECO:0000256" key="2">
    <source>
        <dbReference type="ARBA" id="ARBA00022692"/>
    </source>
</evidence>
<keyword evidence="3 5" id="KW-1133">Transmembrane helix</keyword>
<proteinExistence type="predicted"/>
<comment type="subcellular location">
    <subcellularLocation>
        <location evidence="1">Membrane</location>
        <topology evidence="1">Multi-pass membrane protein</topology>
    </subcellularLocation>
</comment>